<dbReference type="GO" id="GO:0051015">
    <property type="term" value="F:actin filament binding"/>
    <property type="evidence" value="ECO:0007669"/>
    <property type="project" value="TreeGrafter"/>
</dbReference>
<organism evidence="3 4">
    <name type="scientific">Eilatimonas milleporae</name>
    <dbReference type="NCBI Taxonomy" id="911205"/>
    <lineage>
        <taxon>Bacteria</taxon>
        <taxon>Pseudomonadati</taxon>
        <taxon>Pseudomonadota</taxon>
        <taxon>Alphaproteobacteria</taxon>
        <taxon>Kordiimonadales</taxon>
        <taxon>Kordiimonadaceae</taxon>
        <taxon>Eilatimonas</taxon>
    </lineage>
</organism>
<dbReference type="InterPro" id="IPR051017">
    <property type="entry name" value="Aldolase-II_Adducin_sf"/>
</dbReference>
<dbReference type="FunCoup" id="A0A3M0CHY9">
    <property type="interactions" value="336"/>
</dbReference>
<dbReference type="EMBL" id="REFR01000010">
    <property type="protein sequence ID" value="RMB08445.1"/>
    <property type="molecule type" value="Genomic_DNA"/>
</dbReference>
<proteinExistence type="inferred from homology"/>
<dbReference type="PANTHER" id="PTHR10672">
    <property type="entry name" value="ADDUCIN"/>
    <property type="match status" value="1"/>
</dbReference>
<gene>
    <name evidence="3" type="ORF">BXY39_1078</name>
</gene>
<dbReference type="Gene3D" id="3.40.225.10">
    <property type="entry name" value="Class II aldolase/adducin N-terminal domain"/>
    <property type="match status" value="1"/>
</dbReference>
<dbReference type="SUPFAM" id="SSF53639">
    <property type="entry name" value="AraD/HMP-PK domain-like"/>
    <property type="match status" value="1"/>
</dbReference>
<sequence>MALPEDMALKELNIESVRDRVSAEEWETRVNLAAAYRLAAHYGWDDLIYTHISARVPNSDHHFLMNPLGLLFEEITASSLVKVDLEGNILMDTPFIANKAGFVIHSALHAAREDAMCVMHLHTDYGIAVSNLEGGLKPTCQSAIFPWALTAYHEFEGLAVRDDEKERLVADMGDKQALILRNHGTLTVGRSIAKAFEAMYFLERACKIQILSEAAGKLHMPPREAIDNTLRDLRAVAGANGADLLVWPALLRKLDRMDPGFRA</sequence>
<dbReference type="InterPro" id="IPR036409">
    <property type="entry name" value="Aldolase_II/adducin_N_sf"/>
</dbReference>
<dbReference type="Pfam" id="PF00596">
    <property type="entry name" value="Aldolase_II"/>
    <property type="match status" value="1"/>
</dbReference>
<dbReference type="GO" id="GO:0005856">
    <property type="term" value="C:cytoskeleton"/>
    <property type="evidence" value="ECO:0007669"/>
    <property type="project" value="TreeGrafter"/>
</dbReference>
<reference evidence="3 4" key="1">
    <citation type="submission" date="2018-10" db="EMBL/GenBank/DDBJ databases">
        <title>Genomic Encyclopedia of Archaeal and Bacterial Type Strains, Phase II (KMG-II): from individual species to whole genera.</title>
        <authorList>
            <person name="Goeker M."/>
        </authorList>
    </citation>
    <scope>NUCLEOTIDE SEQUENCE [LARGE SCALE GENOMIC DNA]</scope>
    <source>
        <strain evidence="3 4">DSM 25217</strain>
    </source>
</reference>
<feature type="domain" description="Class II aldolase/adducin N-terminal" evidence="2">
    <location>
        <begin position="30"/>
        <end position="210"/>
    </location>
</feature>
<dbReference type="Proteomes" id="UP000271227">
    <property type="component" value="Unassembled WGS sequence"/>
</dbReference>
<accession>A0A3M0CHY9</accession>
<dbReference type="InterPro" id="IPR001303">
    <property type="entry name" value="Aldolase_II/adducin_N"/>
</dbReference>
<evidence type="ECO:0000256" key="1">
    <source>
        <dbReference type="ARBA" id="ARBA00037961"/>
    </source>
</evidence>
<protein>
    <submittedName>
        <fullName evidence="3">Ribulose-5-phosphate 4-epimerase/fuculose-1-phosphate aldolase</fullName>
    </submittedName>
</protein>
<dbReference type="NCBIfam" id="NF005451">
    <property type="entry name" value="PRK07044.1"/>
    <property type="match status" value="1"/>
</dbReference>
<evidence type="ECO:0000313" key="3">
    <source>
        <dbReference type="EMBL" id="RMB08445.1"/>
    </source>
</evidence>
<keyword evidence="4" id="KW-1185">Reference proteome</keyword>
<dbReference type="PANTHER" id="PTHR10672:SF3">
    <property type="entry name" value="PROTEIN HU-LI TAI SHAO"/>
    <property type="match status" value="1"/>
</dbReference>
<comment type="similarity">
    <text evidence="1">Belongs to the aldolase class II family.</text>
</comment>
<dbReference type="RefSeq" id="WP_245998973.1">
    <property type="nucleotide sequence ID" value="NZ_REFR01000010.1"/>
</dbReference>
<evidence type="ECO:0000313" key="4">
    <source>
        <dbReference type="Proteomes" id="UP000271227"/>
    </source>
</evidence>
<name>A0A3M0CHY9_9PROT</name>
<comment type="caution">
    <text evidence="3">The sequence shown here is derived from an EMBL/GenBank/DDBJ whole genome shotgun (WGS) entry which is preliminary data.</text>
</comment>
<evidence type="ECO:0000259" key="2">
    <source>
        <dbReference type="SMART" id="SM01007"/>
    </source>
</evidence>
<dbReference type="SMART" id="SM01007">
    <property type="entry name" value="Aldolase_II"/>
    <property type="match status" value="1"/>
</dbReference>
<dbReference type="InParanoid" id="A0A3M0CHY9"/>
<dbReference type="AlphaFoldDB" id="A0A3M0CHY9"/>